<evidence type="ECO:0000313" key="1">
    <source>
        <dbReference type="EMBL" id="EJK74620.1"/>
    </source>
</evidence>
<dbReference type="Gene3D" id="1.20.1270.10">
    <property type="match status" value="1"/>
</dbReference>
<dbReference type="AlphaFoldDB" id="K0TAV3"/>
<dbReference type="InterPro" id="IPR029048">
    <property type="entry name" value="HSP70_C_sf"/>
</dbReference>
<protein>
    <submittedName>
        <fullName evidence="1">Uncharacterized protein</fullName>
    </submittedName>
</protein>
<sequence>MIADAEQYRQQDDELNEKIAYKTALEETLFTVQSKVAETNKANEVNELANLMDWLELDSDSASLDEMKKRGRIVEDTWGLIIAA</sequence>
<gene>
    <name evidence="1" type="ORF">THAOC_03692</name>
</gene>
<evidence type="ECO:0000313" key="2">
    <source>
        <dbReference type="Proteomes" id="UP000266841"/>
    </source>
</evidence>
<reference evidence="1 2" key="1">
    <citation type="journal article" date="2012" name="Genome Biol.">
        <title>Genome and low-iron response of an oceanic diatom adapted to chronic iron limitation.</title>
        <authorList>
            <person name="Lommer M."/>
            <person name="Specht M."/>
            <person name="Roy A.S."/>
            <person name="Kraemer L."/>
            <person name="Andreson R."/>
            <person name="Gutowska M.A."/>
            <person name="Wolf J."/>
            <person name="Bergner S.V."/>
            <person name="Schilhabel M.B."/>
            <person name="Klostermeier U.C."/>
            <person name="Beiko R.G."/>
            <person name="Rosenstiel P."/>
            <person name="Hippler M."/>
            <person name="Laroche J."/>
        </authorList>
    </citation>
    <scope>NUCLEOTIDE SEQUENCE [LARGE SCALE GENOMIC DNA]</scope>
    <source>
        <strain evidence="1 2">CCMP1005</strain>
    </source>
</reference>
<dbReference type="EMBL" id="AGNL01003493">
    <property type="protein sequence ID" value="EJK74620.1"/>
    <property type="molecule type" value="Genomic_DNA"/>
</dbReference>
<organism evidence="1 2">
    <name type="scientific">Thalassiosira oceanica</name>
    <name type="common">Marine diatom</name>
    <dbReference type="NCBI Taxonomy" id="159749"/>
    <lineage>
        <taxon>Eukaryota</taxon>
        <taxon>Sar</taxon>
        <taxon>Stramenopiles</taxon>
        <taxon>Ochrophyta</taxon>
        <taxon>Bacillariophyta</taxon>
        <taxon>Coscinodiscophyceae</taxon>
        <taxon>Thalassiosirophycidae</taxon>
        <taxon>Thalassiosirales</taxon>
        <taxon>Thalassiosiraceae</taxon>
        <taxon>Thalassiosira</taxon>
    </lineage>
</organism>
<name>K0TAV3_THAOC</name>
<accession>K0TAV3</accession>
<comment type="caution">
    <text evidence="1">The sequence shown here is derived from an EMBL/GenBank/DDBJ whole genome shotgun (WGS) entry which is preliminary data.</text>
</comment>
<proteinExistence type="predicted"/>
<dbReference type="Proteomes" id="UP000266841">
    <property type="component" value="Unassembled WGS sequence"/>
</dbReference>
<keyword evidence="2" id="KW-1185">Reference proteome</keyword>